<proteinExistence type="predicted"/>
<evidence type="ECO:0000256" key="1">
    <source>
        <dbReference type="SAM" id="MobiDB-lite"/>
    </source>
</evidence>
<organism evidence="2 3">
    <name type="scientific">Triparma laevis f. longispina</name>
    <dbReference type="NCBI Taxonomy" id="1714387"/>
    <lineage>
        <taxon>Eukaryota</taxon>
        <taxon>Sar</taxon>
        <taxon>Stramenopiles</taxon>
        <taxon>Ochrophyta</taxon>
        <taxon>Bolidophyceae</taxon>
        <taxon>Parmales</taxon>
        <taxon>Triparmaceae</taxon>
        <taxon>Triparma</taxon>
    </lineage>
</organism>
<protein>
    <submittedName>
        <fullName evidence="2">Uncharacterized protein</fullName>
    </submittedName>
</protein>
<dbReference type="AlphaFoldDB" id="A0A9W7AGA0"/>
<dbReference type="Proteomes" id="UP001165122">
    <property type="component" value="Unassembled WGS sequence"/>
</dbReference>
<feature type="region of interest" description="Disordered" evidence="1">
    <location>
        <begin position="1"/>
        <end position="28"/>
    </location>
</feature>
<evidence type="ECO:0000313" key="2">
    <source>
        <dbReference type="EMBL" id="GMH71339.1"/>
    </source>
</evidence>
<sequence>MDATGLDFSNAKPLAPTSTKKISPPKTQGNLKCVGKHSVELEKVIESAAASAVQGTYFTCSNSTSLRCVIFVCVNLCN</sequence>
<accession>A0A9W7AGA0</accession>
<comment type="caution">
    <text evidence="2">The sequence shown here is derived from an EMBL/GenBank/DDBJ whole genome shotgun (WGS) entry which is preliminary data.</text>
</comment>
<feature type="compositionally biased region" description="Polar residues" evidence="1">
    <location>
        <begin position="16"/>
        <end position="28"/>
    </location>
</feature>
<dbReference type="EMBL" id="BRXW01000638">
    <property type="protein sequence ID" value="GMH71339.1"/>
    <property type="molecule type" value="Genomic_DNA"/>
</dbReference>
<gene>
    <name evidence="2" type="ORF">TrLO_g3862</name>
</gene>
<evidence type="ECO:0000313" key="3">
    <source>
        <dbReference type="Proteomes" id="UP001165122"/>
    </source>
</evidence>
<name>A0A9W7AGA0_9STRA</name>
<keyword evidence="3" id="KW-1185">Reference proteome</keyword>
<reference evidence="3" key="1">
    <citation type="journal article" date="2023" name="Commun. Biol.">
        <title>Genome analysis of Parmales, the sister group of diatoms, reveals the evolutionary specialization of diatoms from phago-mixotrophs to photoautotrophs.</title>
        <authorList>
            <person name="Ban H."/>
            <person name="Sato S."/>
            <person name="Yoshikawa S."/>
            <person name="Yamada K."/>
            <person name="Nakamura Y."/>
            <person name="Ichinomiya M."/>
            <person name="Sato N."/>
            <person name="Blanc-Mathieu R."/>
            <person name="Endo H."/>
            <person name="Kuwata A."/>
            <person name="Ogata H."/>
        </authorList>
    </citation>
    <scope>NUCLEOTIDE SEQUENCE [LARGE SCALE GENOMIC DNA]</scope>
    <source>
        <strain evidence="3">NIES 3700</strain>
    </source>
</reference>